<dbReference type="InterPro" id="IPR035657">
    <property type="entry name" value="STAM1_SH3"/>
</dbReference>
<dbReference type="InterPro" id="IPR016187">
    <property type="entry name" value="CTDL_fold"/>
</dbReference>
<dbReference type="CDD" id="cd11964">
    <property type="entry name" value="SH3_STAM1"/>
    <property type="match status" value="1"/>
</dbReference>
<evidence type="ECO:0000256" key="6">
    <source>
        <dbReference type="ARBA" id="ARBA00022753"/>
    </source>
</evidence>
<reference evidence="15" key="1">
    <citation type="submission" date="2023-03" db="EMBL/GenBank/DDBJ databases">
        <title>Electrophorus voltai genome.</title>
        <authorList>
            <person name="Bian C."/>
        </authorList>
    </citation>
    <scope>NUCLEOTIDE SEQUENCE</scope>
    <source>
        <strain evidence="15">CB-2022</strain>
        <tissue evidence="15">Muscle</tissue>
    </source>
</reference>
<evidence type="ECO:0000256" key="5">
    <source>
        <dbReference type="ARBA" id="ARBA00022734"/>
    </source>
</evidence>
<dbReference type="InterPro" id="IPR050670">
    <property type="entry name" value="STAM"/>
</dbReference>
<keyword evidence="11" id="KW-0812">Transmembrane</keyword>
<keyword evidence="3 9" id="KW-0728">SH3 domain</keyword>
<keyword evidence="8" id="KW-1015">Disulfide bond</keyword>
<keyword evidence="7" id="KW-0653">Protein transport</keyword>
<keyword evidence="16" id="KW-1185">Reference proteome</keyword>
<gene>
    <name evidence="15" type="ORF">P4O66_008282</name>
</gene>
<keyword evidence="5" id="KW-0430">Lectin</keyword>
<dbReference type="GO" id="GO:0043130">
    <property type="term" value="F:ubiquitin binding"/>
    <property type="evidence" value="ECO:0007669"/>
    <property type="project" value="InterPro"/>
</dbReference>
<feature type="transmembrane region" description="Helical" evidence="11">
    <location>
        <begin position="728"/>
        <end position="748"/>
    </location>
</feature>
<dbReference type="GO" id="GO:0031901">
    <property type="term" value="C:early endosome membrane"/>
    <property type="evidence" value="ECO:0007669"/>
    <property type="project" value="UniProtKB-SubCell"/>
</dbReference>
<dbReference type="InterPro" id="IPR003903">
    <property type="entry name" value="UIM_dom"/>
</dbReference>
<proteinExistence type="inferred from homology"/>
<dbReference type="InterPro" id="IPR001452">
    <property type="entry name" value="SH3_domain"/>
</dbReference>
<feature type="domain" description="SH3" evidence="12">
    <location>
        <begin position="341"/>
        <end position="400"/>
    </location>
</feature>
<accession>A0AAD8ZFW2</accession>
<evidence type="ECO:0000256" key="4">
    <source>
        <dbReference type="ARBA" id="ARBA00022448"/>
    </source>
</evidence>
<evidence type="ECO:0000256" key="8">
    <source>
        <dbReference type="ARBA" id="ARBA00023157"/>
    </source>
</evidence>
<dbReference type="Pfam" id="PF00059">
    <property type="entry name" value="Lectin_C"/>
    <property type="match status" value="1"/>
</dbReference>
<comment type="similarity">
    <text evidence="2">Belongs to the STAM family.</text>
</comment>
<dbReference type="PROSITE" id="PS50002">
    <property type="entry name" value="SH3"/>
    <property type="match status" value="1"/>
</dbReference>
<dbReference type="EMBL" id="JAROKS010000014">
    <property type="protein sequence ID" value="KAK1797201.1"/>
    <property type="molecule type" value="Genomic_DNA"/>
</dbReference>
<evidence type="ECO:0000256" key="11">
    <source>
        <dbReference type="SAM" id="Phobius"/>
    </source>
</evidence>
<dbReference type="SMART" id="SM00326">
    <property type="entry name" value="SH3"/>
    <property type="match status" value="1"/>
</dbReference>
<keyword evidence="11" id="KW-0472">Membrane</keyword>
<dbReference type="FunFam" id="1.25.40.90:FF:000009">
    <property type="entry name" value="Putative signal transducing adapter molecule 1"/>
    <property type="match status" value="1"/>
</dbReference>
<keyword evidence="11" id="KW-1133">Transmembrane helix</keyword>
<evidence type="ECO:0000259" key="14">
    <source>
        <dbReference type="PROSITE" id="PS50179"/>
    </source>
</evidence>
<dbReference type="Gene3D" id="3.10.100.10">
    <property type="entry name" value="Mannose-Binding Protein A, subunit A"/>
    <property type="match status" value="1"/>
</dbReference>
<feature type="coiled-coil region" evidence="10">
    <location>
        <begin position="474"/>
        <end position="508"/>
    </location>
</feature>
<dbReference type="SMART" id="SM00288">
    <property type="entry name" value="VHS"/>
    <property type="match status" value="1"/>
</dbReference>
<dbReference type="InterPro" id="IPR002014">
    <property type="entry name" value="VHS_dom"/>
</dbReference>
<dbReference type="SUPFAM" id="SSF50044">
    <property type="entry name" value="SH3-domain"/>
    <property type="match status" value="1"/>
</dbReference>
<evidence type="ECO:0000313" key="15">
    <source>
        <dbReference type="EMBL" id="KAK1797201.1"/>
    </source>
</evidence>
<dbReference type="CDD" id="cd03590">
    <property type="entry name" value="CLECT_DC-SIGN_like"/>
    <property type="match status" value="1"/>
</dbReference>
<protein>
    <recommendedName>
        <fullName evidence="17">SH3 domain-containing protein</fullName>
    </recommendedName>
</protein>
<dbReference type="FunFam" id="1.20.5.1940:FF:000002">
    <property type="entry name" value="Signal transducing adapter molecule 1"/>
    <property type="match status" value="1"/>
</dbReference>
<evidence type="ECO:0000259" key="13">
    <source>
        <dbReference type="PROSITE" id="PS50041"/>
    </source>
</evidence>
<dbReference type="SUPFAM" id="SSF48464">
    <property type="entry name" value="ENTH/VHS domain"/>
    <property type="match status" value="1"/>
</dbReference>
<dbReference type="InterPro" id="IPR016186">
    <property type="entry name" value="C-type_lectin-like/link_sf"/>
</dbReference>
<dbReference type="GO" id="GO:0033565">
    <property type="term" value="C:ESCRT-0 complex"/>
    <property type="evidence" value="ECO:0007669"/>
    <property type="project" value="TreeGrafter"/>
</dbReference>
<dbReference type="GO" id="GO:0030246">
    <property type="term" value="F:carbohydrate binding"/>
    <property type="evidence" value="ECO:0007669"/>
    <property type="project" value="UniProtKB-KW"/>
</dbReference>
<dbReference type="PROSITE" id="PS50179">
    <property type="entry name" value="VHS"/>
    <property type="match status" value="1"/>
</dbReference>
<evidence type="ECO:0000256" key="3">
    <source>
        <dbReference type="ARBA" id="ARBA00022443"/>
    </source>
</evidence>
<dbReference type="PANTHER" id="PTHR45929">
    <property type="entry name" value="JAK PATHWAY SIGNAL TRANSDUCTION ADAPTOR MOLECULE"/>
    <property type="match status" value="1"/>
</dbReference>
<keyword evidence="4" id="KW-0813">Transport</keyword>
<dbReference type="PRINTS" id="PR00452">
    <property type="entry name" value="SH3DOMAIN"/>
</dbReference>
<keyword evidence="10" id="KW-0175">Coiled coil</keyword>
<organism evidence="15 16">
    <name type="scientific">Electrophorus voltai</name>
    <dbReference type="NCBI Taxonomy" id="2609070"/>
    <lineage>
        <taxon>Eukaryota</taxon>
        <taxon>Metazoa</taxon>
        <taxon>Chordata</taxon>
        <taxon>Craniata</taxon>
        <taxon>Vertebrata</taxon>
        <taxon>Euteleostomi</taxon>
        <taxon>Actinopterygii</taxon>
        <taxon>Neopterygii</taxon>
        <taxon>Teleostei</taxon>
        <taxon>Ostariophysi</taxon>
        <taxon>Gymnotiformes</taxon>
        <taxon>Gymnotoidei</taxon>
        <taxon>Gymnotidae</taxon>
        <taxon>Electrophorus</taxon>
    </lineage>
</organism>
<feature type="domain" description="C-type lectin" evidence="13">
    <location>
        <begin position="1"/>
        <end position="90"/>
    </location>
</feature>
<dbReference type="PROSITE" id="PS50041">
    <property type="entry name" value="C_TYPE_LECTIN_2"/>
    <property type="match status" value="1"/>
</dbReference>
<feature type="transmembrane region" description="Helical" evidence="11">
    <location>
        <begin position="906"/>
        <end position="926"/>
    </location>
</feature>
<dbReference type="SUPFAM" id="SSF56436">
    <property type="entry name" value="C-type lectin-like"/>
    <property type="match status" value="1"/>
</dbReference>
<dbReference type="InterPro" id="IPR047528">
    <property type="entry name" value="VHS_STAM1"/>
</dbReference>
<evidence type="ECO:0000313" key="16">
    <source>
        <dbReference type="Proteomes" id="UP001239994"/>
    </source>
</evidence>
<evidence type="ECO:0000256" key="1">
    <source>
        <dbReference type="ARBA" id="ARBA00004469"/>
    </source>
</evidence>
<evidence type="ECO:0008006" key="17">
    <source>
        <dbReference type="Google" id="ProtNLM"/>
    </source>
</evidence>
<dbReference type="SMART" id="SM00034">
    <property type="entry name" value="CLECT"/>
    <property type="match status" value="1"/>
</dbReference>
<comment type="subcellular location">
    <subcellularLocation>
        <location evidence="1">Early endosome membrane</location>
        <topology evidence="1">Peripheral membrane protein</topology>
        <orientation evidence="1">Cytoplasmic side</orientation>
    </subcellularLocation>
</comment>
<evidence type="ECO:0000259" key="12">
    <source>
        <dbReference type="PROSITE" id="PS50002"/>
    </source>
</evidence>
<evidence type="ECO:0000256" key="9">
    <source>
        <dbReference type="PROSITE-ProRule" id="PRU00192"/>
    </source>
</evidence>
<dbReference type="Pfam" id="PF00790">
    <property type="entry name" value="VHS"/>
    <property type="match status" value="1"/>
</dbReference>
<dbReference type="Gene3D" id="2.30.30.40">
    <property type="entry name" value="SH3 Domains"/>
    <property type="match status" value="1"/>
</dbReference>
<feature type="transmembrane region" description="Helical" evidence="11">
    <location>
        <begin position="962"/>
        <end position="982"/>
    </location>
</feature>
<dbReference type="PROSITE" id="PS50330">
    <property type="entry name" value="UIM"/>
    <property type="match status" value="1"/>
</dbReference>
<evidence type="ECO:0000256" key="2">
    <source>
        <dbReference type="ARBA" id="ARBA00009666"/>
    </source>
</evidence>
<dbReference type="CDD" id="cd21389">
    <property type="entry name" value="GAT_STAM1"/>
    <property type="match status" value="1"/>
</dbReference>
<dbReference type="InterPro" id="IPR047492">
    <property type="entry name" value="GAT_STAM1"/>
</dbReference>
<dbReference type="GO" id="GO:0043328">
    <property type="term" value="P:protein transport to vacuole involved in ubiquitin-dependent protein catabolic process via the multivesicular body sorting pathway"/>
    <property type="evidence" value="ECO:0007669"/>
    <property type="project" value="TreeGrafter"/>
</dbReference>
<dbReference type="InterPro" id="IPR033989">
    <property type="entry name" value="CD209-like_CTLD"/>
</dbReference>
<dbReference type="GO" id="GO:0035091">
    <property type="term" value="F:phosphatidylinositol binding"/>
    <property type="evidence" value="ECO:0007669"/>
    <property type="project" value="InterPro"/>
</dbReference>
<keyword evidence="6" id="KW-0967">Endosome</keyword>
<dbReference type="AlphaFoldDB" id="A0AAD8ZFW2"/>
<dbReference type="InterPro" id="IPR008942">
    <property type="entry name" value="ENTH_VHS"/>
</dbReference>
<dbReference type="Gene3D" id="1.20.5.1940">
    <property type="match status" value="1"/>
</dbReference>
<dbReference type="Pfam" id="PF00018">
    <property type="entry name" value="SH3_1"/>
    <property type="match status" value="1"/>
</dbReference>
<evidence type="ECO:0000256" key="10">
    <source>
        <dbReference type="SAM" id="Coils"/>
    </source>
</evidence>
<comment type="caution">
    <text evidence="15">The sequence shown here is derived from an EMBL/GenBank/DDBJ whole genome shotgun (WGS) entry which is preliminary data.</text>
</comment>
<dbReference type="Gene3D" id="1.25.40.90">
    <property type="match status" value="1"/>
</dbReference>
<dbReference type="PROSITE" id="PS00615">
    <property type="entry name" value="C_TYPE_LECTIN_1"/>
    <property type="match status" value="1"/>
</dbReference>
<dbReference type="CDD" id="cd17000">
    <property type="entry name" value="VHS_STAM1"/>
    <property type="match status" value="1"/>
</dbReference>
<dbReference type="InterPro" id="IPR036028">
    <property type="entry name" value="SH3-like_dom_sf"/>
</dbReference>
<dbReference type="InterPro" id="IPR001304">
    <property type="entry name" value="C-type_lectin-like"/>
</dbReference>
<feature type="transmembrane region" description="Helical" evidence="11">
    <location>
        <begin position="649"/>
        <end position="666"/>
    </location>
</feature>
<feature type="transmembrane region" description="Helical" evidence="11">
    <location>
        <begin position="686"/>
        <end position="708"/>
    </location>
</feature>
<dbReference type="Proteomes" id="UP001239994">
    <property type="component" value="Unassembled WGS sequence"/>
</dbReference>
<evidence type="ECO:0000256" key="7">
    <source>
        <dbReference type="ARBA" id="ARBA00022927"/>
    </source>
</evidence>
<feature type="domain" description="VHS" evidence="14">
    <location>
        <begin position="146"/>
        <end position="273"/>
    </location>
</feature>
<dbReference type="InterPro" id="IPR018378">
    <property type="entry name" value="C-type_lectin_CS"/>
</dbReference>
<name>A0AAD8ZFW2_9TELE</name>
<sequence length="993" mass="111268">MLIIRDEDEQLWIRKQIAGKGYFWLGLTDIVEENIWRWVDGTLPTFTNWKQGQPDNWSHGHEEGEDCAGLIHEANWNDFFCTDRIGFICERTVESINITIGTSYITDAGKEVKRGPGSDISAAVLVYATAMPLFTSNPFDQDVEKATSEMNTAEDWGLILDICDKIGQSRTGPKECLRSIMRRVNHKDPHVAMQALTLLGACVSNCGKIFHLEVCSREFASEVSNVLNKGHPKVCEKLKALMVEWAEDFRNDPQLSLISAMIKNLREQGVTFPAVGSQAAEQAKASPALVAKDPATSTNKKEEEDLAKAIELSLKEQRLQPQTALSGLYPSANSLIPSHKPEGRKVRAIYDFEAAEDNELTFKSGEMITILDDSDPNWWKGETYQGVGLFPSNFVTADLTAEPEMIKTEKKTVQFSEDIQVETIEPEPEPVYIDEEKMDQLLQMIQSADPTDNQSDACELLQLEGACNQMGPLIDQKLEEIDRKHSELSELNVKVMEALSLYAKLMNEDPVYAMYAKLQSQQYYMQQPNATQQVYPGQVAPGQYSMTGSGVQGYSVPVEQLPAMNQPATAMPGQVAPSDVHMYMGQPAVYSATPAENVLSIVHSELDVYCVYGKACYVPEFYASVKAETENEGTWRYTVRMPSGRTIKLLLYELLQFTCLSVPIFVVLERFASLMRSVRLNDTTAYWLVVSVSIAYVTTVTLFIWVPLKFFILKSRSFITDVTNWRPVTLAFTLLNTLPCFAVVLAISQVQVHAGICHDNFSEVPVSLVLFALVCVDIVERIRPYRLSGPADNFESDLEDPGPVLTHLEQVSSVSAQLQTNGGENGPTLRTEFRIGSPSGRLGDVGRFSASHSSSTAYLYSRQSHSGSLHFLWVRDPRHELFIDTFMFWLDTVEMVRVAGLEAVFYSAWAFPTYILAYLSMLRVVLTPNSPVLAALGVLLQDLPFLVLRICLIGIFGYVTPVLYVMKNLLGCLSFVYFLWLTKLKMFNRRSMF</sequence>
<dbReference type="PANTHER" id="PTHR45929:SF2">
    <property type="entry name" value="SIGNAL TRANSDUCING ADAPTER MOLECULE 1"/>
    <property type="match status" value="1"/>
</dbReference>